<name>S9PQ28_CYSF2</name>
<evidence type="ECO:0000313" key="1">
    <source>
        <dbReference type="EMBL" id="EPX65106.1"/>
    </source>
</evidence>
<dbReference type="PANTHER" id="PTHR37310">
    <property type="entry name" value="CYTOPLASMIC PROTEIN-RELATED"/>
    <property type="match status" value="1"/>
</dbReference>
<proteinExistence type="predicted"/>
<gene>
    <name evidence="1" type="ORF">D187_000531</name>
</gene>
<accession>S9PQ28</accession>
<dbReference type="EMBL" id="ANAH02000001">
    <property type="protein sequence ID" value="EPX65106.1"/>
    <property type="molecule type" value="Genomic_DNA"/>
</dbReference>
<keyword evidence="2" id="KW-1185">Reference proteome</keyword>
<dbReference type="PANTHER" id="PTHR37310:SF1">
    <property type="entry name" value="CYTOPLASMIC PROTEIN"/>
    <property type="match status" value="1"/>
</dbReference>
<protein>
    <submittedName>
        <fullName evidence="1">Uncharacterized protein</fullName>
    </submittedName>
</protein>
<dbReference type="AlphaFoldDB" id="S9PQ28"/>
<dbReference type="Gene3D" id="1.20.1270.360">
    <property type="match status" value="1"/>
</dbReference>
<organism evidence="1 2">
    <name type="scientific">Cystobacter fuscus (strain ATCC 25194 / DSM 2262 / NBRC 100088 / M29)</name>
    <dbReference type="NCBI Taxonomy" id="1242864"/>
    <lineage>
        <taxon>Bacteria</taxon>
        <taxon>Pseudomonadati</taxon>
        <taxon>Myxococcota</taxon>
        <taxon>Myxococcia</taxon>
        <taxon>Myxococcales</taxon>
        <taxon>Cystobacterineae</taxon>
        <taxon>Archangiaceae</taxon>
        <taxon>Cystobacter</taxon>
    </lineage>
</organism>
<sequence>MEVAGMSGVRLGGATVDINQCIVASQSCQASCEAAMKQLVASGMRADSEPMRLLRQCAELCDLNVRALRKDSQLSRRTATLCFELSNQVARAAWLDGNVASHGLARDALRLARACRPLLFT</sequence>
<evidence type="ECO:0000313" key="2">
    <source>
        <dbReference type="Proteomes" id="UP000011682"/>
    </source>
</evidence>
<dbReference type="Pfam" id="PF03860">
    <property type="entry name" value="Csp"/>
    <property type="match status" value="1"/>
</dbReference>
<reference evidence="1" key="1">
    <citation type="submission" date="2013-05" db="EMBL/GenBank/DDBJ databases">
        <title>Genome assembly of Cystobacter fuscus DSM 2262.</title>
        <authorList>
            <person name="Sharma G."/>
            <person name="Khatri I."/>
            <person name="Kaur C."/>
            <person name="Mayilraj S."/>
            <person name="Subramanian S."/>
        </authorList>
    </citation>
    <scope>NUCLEOTIDE SEQUENCE [LARGE SCALE GENOMIC DNA]</scope>
    <source>
        <strain evidence="1">DSM 2262</strain>
    </source>
</reference>
<comment type="caution">
    <text evidence="1">The sequence shown here is derived from an EMBL/GenBank/DDBJ whole genome shotgun (WGS) entry which is preliminary data.</text>
</comment>
<dbReference type="InterPro" id="IPR005560">
    <property type="entry name" value="Csp_YhjQ"/>
</dbReference>
<dbReference type="Proteomes" id="UP000011682">
    <property type="component" value="Unassembled WGS sequence"/>
</dbReference>